<evidence type="ECO:0000256" key="3">
    <source>
        <dbReference type="ARBA" id="ARBA00022630"/>
    </source>
</evidence>
<dbReference type="GO" id="GO:0071949">
    <property type="term" value="F:FAD binding"/>
    <property type="evidence" value="ECO:0007669"/>
    <property type="project" value="InterPro"/>
</dbReference>
<accession>A0A1Y1HJQ9</accession>
<evidence type="ECO:0000256" key="4">
    <source>
        <dbReference type="ARBA" id="ARBA00022827"/>
    </source>
</evidence>
<dbReference type="OMA" id="DLWELQP"/>
<evidence type="ECO:0000259" key="8">
    <source>
        <dbReference type="Pfam" id="PF01266"/>
    </source>
</evidence>
<evidence type="ECO:0000256" key="6">
    <source>
        <dbReference type="PIRSR" id="PIRSR000189-1"/>
    </source>
</evidence>
<dbReference type="InterPro" id="IPR006181">
    <property type="entry name" value="D-amino_acid_oxidase_CS"/>
</dbReference>
<feature type="binding site" evidence="6">
    <location>
        <begin position="42"/>
        <end position="43"/>
    </location>
    <ligand>
        <name>FAD</name>
        <dbReference type="ChEBI" id="CHEBI:57692"/>
    </ligand>
</feature>
<feature type="binding site" evidence="6">
    <location>
        <begin position="35"/>
        <end position="36"/>
    </location>
    <ligand>
        <name>FAD</name>
        <dbReference type="ChEBI" id="CHEBI:57692"/>
    </ligand>
</feature>
<evidence type="ECO:0000256" key="7">
    <source>
        <dbReference type="SAM" id="SignalP"/>
    </source>
</evidence>
<name>A0A1Y1HJQ9_KLENI</name>
<keyword evidence="4 6" id="KW-0274">FAD</keyword>
<dbReference type="GO" id="GO:0003884">
    <property type="term" value="F:D-amino-acid oxidase activity"/>
    <property type="evidence" value="ECO:0000318"/>
    <property type="project" value="GO_Central"/>
</dbReference>
<dbReference type="GO" id="GO:0005737">
    <property type="term" value="C:cytoplasm"/>
    <property type="evidence" value="ECO:0000318"/>
    <property type="project" value="GO_Central"/>
</dbReference>
<dbReference type="GO" id="GO:0019478">
    <property type="term" value="P:D-amino acid catabolic process"/>
    <property type="evidence" value="ECO:0000318"/>
    <property type="project" value="GO_Central"/>
</dbReference>
<reference evidence="9 10" key="1">
    <citation type="journal article" date="2014" name="Nat. Commun.">
        <title>Klebsormidium flaccidum genome reveals primary factors for plant terrestrial adaptation.</title>
        <authorList>
            <person name="Hori K."/>
            <person name="Maruyama F."/>
            <person name="Fujisawa T."/>
            <person name="Togashi T."/>
            <person name="Yamamoto N."/>
            <person name="Seo M."/>
            <person name="Sato S."/>
            <person name="Yamada T."/>
            <person name="Mori H."/>
            <person name="Tajima N."/>
            <person name="Moriyama T."/>
            <person name="Ikeuchi M."/>
            <person name="Watanabe M."/>
            <person name="Wada H."/>
            <person name="Kobayashi K."/>
            <person name="Saito M."/>
            <person name="Masuda T."/>
            <person name="Sasaki-Sekimoto Y."/>
            <person name="Mashiguchi K."/>
            <person name="Awai K."/>
            <person name="Shimojima M."/>
            <person name="Masuda S."/>
            <person name="Iwai M."/>
            <person name="Nobusawa T."/>
            <person name="Narise T."/>
            <person name="Kondo S."/>
            <person name="Saito H."/>
            <person name="Sato R."/>
            <person name="Murakawa M."/>
            <person name="Ihara Y."/>
            <person name="Oshima-Yamada Y."/>
            <person name="Ohtaka K."/>
            <person name="Satoh M."/>
            <person name="Sonobe K."/>
            <person name="Ishii M."/>
            <person name="Ohtani R."/>
            <person name="Kanamori-Sato M."/>
            <person name="Honoki R."/>
            <person name="Miyazaki D."/>
            <person name="Mochizuki H."/>
            <person name="Umetsu J."/>
            <person name="Higashi K."/>
            <person name="Shibata D."/>
            <person name="Kamiya Y."/>
            <person name="Sato N."/>
            <person name="Nakamura Y."/>
            <person name="Tabata S."/>
            <person name="Ida S."/>
            <person name="Kurokawa K."/>
            <person name="Ohta H."/>
        </authorList>
    </citation>
    <scope>NUCLEOTIDE SEQUENCE [LARGE SCALE GENOMIC DNA]</scope>
    <source>
        <strain evidence="9 10">NIES-2285</strain>
    </source>
</reference>
<keyword evidence="3" id="KW-0285">Flavoprotein</keyword>
<dbReference type="Pfam" id="PF01266">
    <property type="entry name" value="DAO"/>
    <property type="match status" value="1"/>
</dbReference>
<dbReference type="PANTHER" id="PTHR11530">
    <property type="entry name" value="D-AMINO ACID OXIDASE"/>
    <property type="match status" value="1"/>
</dbReference>
<dbReference type="SUPFAM" id="SSF51971">
    <property type="entry name" value="Nucleotide-binding domain"/>
    <property type="match status" value="1"/>
</dbReference>
<comment type="similarity">
    <text evidence="2">Belongs to the DAMOX/DASOX family.</text>
</comment>
<dbReference type="Gene3D" id="3.40.50.720">
    <property type="entry name" value="NAD(P)-binding Rossmann-like Domain"/>
    <property type="match status" value="1"/>
</dbReference>
<evidence type="ECO:0000313" key="9">
    <source>
        <dbReference type="EMBL" id="GAQ78784.1"/>
    </source>
</evidence>
<feature type="binding site" evidence="6">
    <location>
        <position position="187"/>
    </location>
    <ligand>
        <name>FAD</name>
        <dbReference type="ChEBI" id="CHEBI:57692"/>
    </ligand>
</feature>
<dbReference type="SUPFAM" id="SSF54373">
    <property type="entry name" value="FAD-linked reductases, C-terminal domain"/>
    <property type="match status" value="1"/>
</dbReference>
<dbReference type="Gene3D" id="3.30.9.10">
    <property type="entry name" value="D-Amino Acid Oxidase, subunit A, domain 2"/>
    <property type="match status" value="1"/>
</dbReference>
<dbReference type="STRING" id="105231.A0A1Y1HJQ9"/>
<dbReference type="PROSITE" id="PS00677">
    <property type="entry name" value="DAO"/>
    <property type="match status" value="1"/>
</dbReference>
<feature type="signal peptide" evidence="7">
    <location>
        <begin position="1"/>
        <end position="18"/>
    </location>
</feature>
<dbReference type="PIRSF" id="PIRSF000189">
    <property type="entry name" value="D-aa_oxidase"/>
    <property type="match status" value="1"/>
</dbReference>
<evidence type="ECO:0000256" key="1">
    <source>
        <dbReference type="ARBA" id="ARBA00001974"/>
    </source>
</evidence>
<keyword evidence="7" id="KW-0732">Signal</keyword>
<dbReference type="OrthoDB" id="2015447at2759"/>
<dbReference type="AlphaFoldDB" id="A0A1Y1HJQ9"/>
<dbReference type="InterPro" id="IPR023209">
    <property type="entry name" value="DAO"/>
</dbReference>
<dbReference type="InterPro" id="IPR006076">
    <property type="entry name" value="FAD-dep_OxRdtase"/>
</dbReference>
<keyword evidence="5" id="KW-0560">Oxidoreductase</keyword>
<dbReference type="Proteomes" id="UP000054558">
    <property type="component" value="Unassembled WGS sequence"/>
</dbReference>
<evidence type="ECO:0000256" key="5">
    <source>
        <dbReference type="ARBA" id="ARBA00023002"/>
    </source>
</evidence>
<dbReference type="PANTHER" id="PTHR11530:SF11">
    <property type="entry name" value="D-ASPARTATE OXIDASE"/>
    <property type="match status" value="1"/>
</dbReference>
<evidence type="ECO:0000256" key="2">
    <source>
        <dbReference type="ARBA" id="ARBA00006730"/>
    </source>
</evidence>
<feature type="binding site" evidence="6">
    <location>
        <position position="169"/>
    </location>
    <ligand>
        <name>FAD</name>
        <dbReference type="ChEBI" id="CHEBI:57692"/>
    </ligand>
</feature>
<comment type="cofactor">
    <cofactor evidence="1 6">
        <name>FAD</name>
        <dbReference type="ChEBI" id="CHEBI:57692"/>
    </cofactor>
</comment>
<protein>
    <recommendedName>
        <fullName evidence="8">FAD dependent oxidoreductase domain-containing protein</fullName>
    </recommendedName>
</protein>
<keyword evidence="10" id="KW-1185">Reference proteome</keyword>
<evidence type="ECO:0000313" key="10">
    <source>
        <dbReference type="Proteomes" id="UP000054558"/>
    </source>
</evidence>
<dbReference type="EMBL" id="DF236968">
    <property type="protein sequence ID" value="GAQ78784.1"/>
    <property type="molecule type" value="Genomic_DNA"/>
</dbReference>
<gene>
    <name evidence="9" type="ORF">KFL_000190030</name>
</gene>
<feature type="binding site" evidence="6">
    <location>
        <begin position="322"/>
        <end position="327"/>
    </location>
    <ligand>
        <name>FAD</name>
        <dbReference type="ChEBI" id="CHEBI:57692"/>
    </ligand>
</feature>
<proteinExistence type="inferred from homology"/>
<feature type="binding site" evidence="6">
    <location>
        <position position="323"/>
    </location>
    <ligand>
        <name>D-dopa</name>
        <dbReference type="ChEBI" id="CHEBI:149689"/>
    </ligand>
</feature>
<feature type="domain" description="FAD dependent oxidoreductase" evidence="8">
    <location>
        <begin position="4"/>
        <end position="339"/>
    </location>
</feature>
<sequence>MSHRVAVIGSGIIGLSTAVCIARSIPDVSVTVISDRPWQETTSYGAGGLWMPYSLGDAQDPELVKKWGKITHEHLERELQSRDAGKKGVFPVTGHEFFKEGPDAHPDPPWRDVVSRFAHATPRELYQFHPHEFKHGWVFSTIICEPRRYLPCLEEEILARGGGFVRKRVGDIYRDLGQAYDLVVNCTGLGARDLVGDQAIAPVQGQVLRVNAPEIKHYYGFDDTTYVIPNTDTVVLGGSTDRVAPDTVNAATDDELSRDILDRCSAYLPSLTAVDLASSSVEKWSGLRPVREAIRLELEEPPPATSDGNETAVPVVHNYGHGGSGFTLFWGCAAEAANLVRKQLNRAADG</sequence>
<feature type="binding site" evidence="6">
    <location>
        <position position="226"/>
    </location>
    <ligand>
        <name>D-dopa</name>
        <dbReference type="ChEBI" id="CHEBI:149689"/>
    </ligand>
</feature>
<feature type="binding site" evidence="6">
    <location>
        <position position="288"/>
    </location>
    <ligand>
        <name>D-dopa</name>
        <dbReference type="ChEBI" id="CHEBI:149689"/>
    </ligand>
</feature>
<organism evidence="9 10">
    <name type="scientific">Klebsormidium nitens</name>
    <name type="common">Green alga</name>
    <name type="synonym">Ulothrix nitens</name>
    <dbReference type="NCBI Taxonomy" id="105231"/>
    <lineage>
        <taxon>Eukaryota</taxon>
        <taxon>Viridiplantae</taxon>
        <taxon>Streptophyta</taxon>
        <taxon>Klebsormidiophyceae</taxon>
        <taxon>Klebsormidiales</taxon>
        <taxon>Klebsormidiaceae</taxon>
        <taxon>Klebsormidium</taxon>
    </lineage>
</organism>
<feature type="chain" id="PRO_5012010810" description="FAD dependent oxidoreductase domain-containing protein" evidence="7">
    <location>
        <begin position="19"/>
        <end position="350"/>
    </location>
</feature>